<protein>
    <submittedName>
        <fullName evidence="6">Bacterial regulatory helix-turn-helix, lysR family protein</fullName>
    </submittedName>
</protein>
<evidence type="ECO:0000259" key="5">
    <source>
        <dbReference type="PROSITE" id="PS50931"/>
    </source>
</evidence>
<accession>A0A081QZZ6</accession>
<comment type="similarity">
    <text evidence="1">Belongs to the LysR transcriptional regulatory family.</text>
</comment>
<dbReference type="PANTHER" id="PTHR30419:SF7">
    <property type="entry name" value="HTH-TYPE TRANSCRIPTIONAL REGULATOR TDCA"/>
    <property type="match status" value="1"/>
</dbReference>
<comment type="caution">
    <text evidence="6">The sequence shown here is derived from an EMBL/GenBank/DDBJ whole genome shotgun (WGS) entry which is preliminary data.</text>
</comment>
<dbReference type="GO" id="GO:0003677">
    <property type="term" value="F:DNA binding"/>
    <property type="evidence" value="ECO:0007669"/>
    <property type="project" value="UniProtKB-KW"/>
</dbReference>
<dbReference type="Pfam" id="PF00126">
    <property type="entry name" value="HTH_1"/>
    <property type="match status" value="1"/>
</dbReference>
<dbReference type="InterPro" id="IPR036388">
    <property type="entry name" value="WH-like_DNA-bd_sf"/>
</dbReference>
<evidence type="ECO:0000256" key="4">
    <source>
        <dbReference type="ARBA" id="ARBA00023163"/>
    </source>
</evidence>
<dbReference type="GO" id="GO:0003700">
    <property type="term" value="F:DNA-binding transcription factor activity"/>
    <property type="evidence" value="ECO:0007669"/>
    <property type="project" value="InterPro"/>
</dbReference>
<dbReference type="InterPro" id="IPR036390">
    <property type="entry name" value="WH_DNA-bd_sf"/>
</dbReference>
<dbReference type="InterPro" id="IPR000847">
    <property type="entry name" value="LysR_HTH_N"/>
</dbReference>
<evidence type="ECO:0000313" key="7">
    <source>
        <dbReference type="Proteomes" id="UP000028022"/>
    </source>
</evidence>
<dbReference type="Proteomes" id="UP000028022">
    <property type="component" value="Unassembled WGS sequence"/>
</dbReference>
<dbReference type="SUPFAM" id="SSF53850">
    <property type="entry name" value="Periplasmic binding protein-like II"/>
    <property type="match status" value="1"/>
</dbReference>
<evidence type="ECO:0000256" key="2">
    <source>
        <dbReference type="ARBA" id="ARBA00023015"/>
    </source>
</evidence>
<dbReference type="Pfam" id="PF03466">
    <property type="entry name" value="LysR_substrate"/>
    <property type="match status" value="1"/>
</dbReference>
<organism evidence="6 7">
    <name type="scientific">Streptococcus mitis</name>
    <dbReference type="NCBI Taxonomy" id="28037"/>
    <lineage>
        <taxon>Bacteria</taxon>
        <taxon>Bacillati</taxon>
        <taxon>Bacillota</taxon>
        <taxon>Bacilli</taxon>
        <taxon>Lactobacillales</taxon>
        <taxon>Streptococcaceae</taxon>
        <taxon>Streptococcus</taxon>
        <taxon>Streptococcus mitis group</taxon>
    </lineage>
</organism>
<reference evidence="6 7" key="1">
    <citation type="submission" date="2014-05" db="EMBL/GenBank/DDBJ databases">
        <authorList>
            <person name="Daugherty S.C."/>
            <person name="Tallon L.J."/>
            <person name="Sadzewicz L."/>
            <person name="Kilian M."/>
            <person name="Tettelin H."/>
        </authorList>
    </citation>
    <scope>NUCLEOTIDE SEQUENCE [LARGE SCALE GENOMIC DNA]</scope>
    <source>
        <strain evidence="6 7">SK608</strain>
    </source>
</reference>
<dbReference type="Gene3D" id="1.10.10.10">
    <property type="entry name" value="Winged helix-like DNA-binding domain superfamily/Winged helix DNA-binding domain"/>
    <property type="match status" value="1"/>
</dbReference>
<dbReference type="EMBL" id="JPFZ01000008">
    <property type="protein sequence ID" value="KEQ48519.1"/>
    <property type="molecule type" value="Genomic_DNA"/>
</dbReference>
<dbReference type="PANTHER" id="PTHR30419">
    <property type="entry name" value="HTH-TYPE TRANSCRIPTIONAL REGULATOR YBHD"/>
    <property type="match status" value="1"/>
</dbReference>
<proteinExistence type="inferred from homology"/>
<name>A0A081QZZ6_STRMT</name>
<feature type="domain" description="HTH lysR-type" evidence="5">
    <location>
        <begin position="1"/>
        <end position="60"/>
    </location>
</feature>
<evidence type="ECO:0000256" key="3">
    <source>
        <dbReference type="ARBA" id="ARBA00023125"/>
    </source>
</evidence>
<dbReference type="SUPFAM" id="SSF46785">
    <property type="entry name" value="Winged helix' DNA-binding domain"/>
    <property type="match status" value="1"/>
</dbReference>
<keyword evidence="2" id="KW-0805">Transcription regulation</keyword>
<dbReference type="PROSITE" id="PS50931">
    <property type="entry name" value="HTH_LYSR"/>
    <property type="match status" value="1"/>
</dbReference>
<keyword evidence="4" id="KW-0804">Transcription</keyword>
<dbReference type="Gene3D" id="3.40.190.290">
    <property type="match status" value="1"/>
</dbReference>
<keyword evidence="3" id="KW-0238">DNA-binding</keyword>
<gene>
    <name evidence="6" type="ORF">SK608_0408</name>
</gene>
<dbReference type="GO" id="GO:0005829">
    <property type="term" value="C:cytosol"/>
    <property type="evidence" value="ECO:0007669"/>
    <property type="project" value="TreeGrafter"/>
</dbReference>
<evidence type="ECO:0000256" key="1">
    <source>
        <dbReference type="ARBA" id="ARBA00009437"/>
    </source>
</evidence>
<sequence length="292" mass="33587">MNLKDLQYFYDLCQLQSYTEVAKQHKVSQPSISYAIKRLEESFNCKLIYHDPSHRSFKLTPQGQILLKHTELILPEVISTRKEINRSLAQYSTVGFPPIIIQYLFAALNEKDKFDFLKKIRPIRGGSVELLNLLLKGDLNASLLGLIEPLNYPSIETHELFHKELYVVLSKNHPFATAPSLAFEELVDQSFILLDEHFVHLKAFETLNQKHQNKAEIFFKTDDIVILKELLKKGISLSLLADIALSDEDDDLIKIPLIPKDKITFTVYYAYLKSATPSSEIEALFKLLKSYE</sequence>
<dbReference type="InterPro" id="IPR050950">
    <property type="entry name" value="HTH-type_LysR_regulators"/>
</dbReference>
<evidence type="ECO:0000313" key="6">
    <source>
        <dbReference type="EMBL" id="KEQ48519.1"/>
    </source>
</evidence>
<dbReference type="InterPro" id="IPR005119">
    <property type="entry name" value="LysR_subst-bd"/>
</dbReference>
<dbReference type="AlphaFoldDB" id="A0A081QZZ6"/>